<name>A0AAD7Y0W9_9FUNG</name>
<feature type="coiled-coil region" evidence="4">
    <location>
        <begin position="1192"/>
        <end position="1219"/>
    </location>
</feature>
<dbReference type="EMBL" id="JARTCD010000013">
    <property type="protein sequence ID" value="KAJ8660308.1"/>
    <property type="molecule type" value="Genomic_DNA"/>
</dbReference>
<feature type="repeat" description="ANK" evidence="3">
    <location>
        <begin position="155"/>
        <end position="179"/>
    </location>
</feature>
<dbReference type="PANTHER" id="PTHR24198:SF165">
    <property type="entry name" value="ANKYRIN REPEAT-CONTAINING PROTEIN-RELATED"/>
    <property type="match status" value="1"/>
</dbReference>
<dbReference type="InterPro" id="IPR002110">
    <property type="entry name" value="Ankyrin_rpt"/>
</dbReference>
<protein>
    <recommendedName>
        <fullName evidence="8">Ankyrin repeat protein</fullName>
    </recommendedName>
</protein>
<evidence type="ECO:0000256" key="4">
    <source>
        <dbReference type="SAM" id="Coils"/>
    </source>
</evidence>
<evidence type="ECO:0000256" key="5">
    <source>
        <dbReference type="SAM" id="MobiDB-lite"/>
    </source>
</evidence>
<dbReference type="InterPro" id="IPR036770">
    <property type="entry name" value="Ankyrin_rpt-contain_sf"/>
</dbReference>
<dbReference type="RefSeq" id="XP_058345221.1">
    <property type="nucleotide sequence ID" value="XM_058483832.1"/>
</dbReference>
<evidence type="ECO:0000256" key="1">
    <source>
        <dbReference type="ARBA" id="ARBA00022737"/>
    </source>
</evidence>
<feature type="repeat" description="ANK" evidence="3">
    <location>
        <begin position="356"/>
        <end position="391"/>
    </location>
</feature>
<feature type="compositionally biased region" description="Polar residues" evidence="5">
    <location>
        <begin position="1396"/>
        <end position="1408"/>
    </location>
</feature>
<feature type="coiled-coil region" evidence="4">
    <location>
        <begin position="1306"/>
        <end position="1340"/>
    </location>
</feature>
<feature type="region of interest" description="Disordered" evidence="5">
    <location>
        <begin position="891"/>
        <end position="945"/>
    </location>
</feature>
<dbReference type="PANTHER" id="PTHR24198">
    <property type="entry name" value="ANKYRIN REPEAT AND PROTEIN KINASE DOMAIN-CONTAINING PROTEIN"/>
    <property type="match status" value="1"/>
</dbReference>
<feature type="compositionally biased region" description="Low complexity" evidence="5">
    <location>
        <begin position="1126"/>
        <end position="1137"/>
    </location>
</feature>
<keyword evidence="1" id="KW-0677">Repeat</keyword>
<organism evidence="6 7">
    <name type="scientific">Lichtheimia ornata</name>
    <dbReference type="NCBI Taxonomy" id="688661"/>
    <lineage>
        <taxon>Eukaryota</taxon>
        <taxon>Fungi</taxon>
        <taxon>Fungi incertae sedis</taxon>
        <taxon>Mucoromycota</taxon>
        <taxon>Mucoromycotina</taxon>
        <taxon>Mucoromycetes</taxon>
        <taxon>Mucorales</taxon>
        <taxon>Lichtheimiaceae</taxon>
        <taxon>Lichtheimia</taxon>
    </lineage>
</organism>
<feature type="repeat" description="ANK" evidence="3">
    <location>
        <begin position="189"/>
        <end position="221"/>
    </location>
</feature>
<dbReference type="Pfam" id="PF13857">
    <property type="entry name" value="Ank_5"/>
    <property type="match status" value="2"/>
</dbReference>
<dbReference type="Pfam" id="PF12796">
    <property type="entry name" value="Ank_2"/>
    <property type="match status" value="1"/>
</dbReference>
<feature type="region of interest" description="Disordered" evidence="5">
    <location>
        <begin position="1120"/>
        <end position="1145"/>
    </location>
</feature>
<dbReference type="Gene3D" id="1.25.40.20">
    <property type="entry name" value="Ankyrin repeat-containing domain"/>
    <property type="match status" value="4"/>
</dbReference>
<feature type="coiled-coil region" evidence="4">
    <location>
        <begin position="1049"/>
        <end position="1076"/>
    </location>
</feature>
<keyword evidence="7" id="KW-1185">Reference proteome</keyword>
<accession>A0AAD7Y0W9</accession>
<feature type="compositionally biased region" description="Low complexity" evidence="5">
    <location>
        <begin position="905"/>
        <end position="938"/>
    </location>
</feature>
<feature type="repeat" description="ANK" evidence="3">
    <location>
        <begin position="61"/>
        <end position="93"/>
    </location>
</feature>
<dbReference type="Proteomes" id="UP001234581">
    <property type="component" value="Unassembled WGS sequence"/>
</dbReference>
<feature type="compositionally biased region" description="Low complexity" evidence="5">
    <location>
        <begin position="463"/>
        <end position="478"/>
    </location>
</feature>
<reference evidence="6 7" key="1">
    <citation type="submission" date="2023-03" db="EMBL/GenBank/DDBJ databases">
        <title>Genome sequence of Lichtheimia ornata CBS 291.66.</title>
        <authorList>
            <person name="Mohabir J.T."/>
            <person name="Shea T.P."/>
            <person name="Kurbessoian T."/>
            <person name="Berby B."/>
            <person name="Fontaine J."/>
            <person name="Livny J."/>
            <person name="Gnirke A."/>
            <person name="Stajich J.E."/>
            <person name="Cuomo C.A."/>
        </authorList>
    </citation>
    <scope>NUCLEOTIDE SEQUENCE [LARGE SCALE GENOMIC DNA]</scope>
    <source>
        <strain evidence="6">CBS 291.66</strain>
    </source>
</reference>
<evidence type="ECO:0008006" key="8">
    <source>
        <dbReference type="Google" id="ProtNLM"/>
    </source>
</evidence>
<dbReference type="SUPFAM" id="SSF48403">
    <property type="entry name" value="Ankyrin repeat"/>
    <property type="match status" value="2"/>
</dbReference>
<dbReference type="SMART" id="SM00248">
    <property type="entry name" value="ANK"/>
    <property type="match status" value="5"/>
</dbReference>
<keyword evidence="2 3" id="KW-0040">ANK repeat</keyword>
<dbReference type="PROSITE" id="PS50088">
    <property type="entry name" value="ANK_REPEAT"/>
    <property type="match status" value="5"/>
</dbReference>
<feature type="region of interest" description="Disordered" evidence="5">
    <location>
        <begin position="1380"/>
        <end position="1427"/>
    </location>
</feature>
<gene>
    <name evidence="6" type="ORF">O0I10_003765</name>
</gene>
<keyword evidence="4" id="KW-0175">Coiled coil</keyword>
<evidence type="ECO:0000256" key="3">
    <source>
        <dbReference type="PROSITE-ProRule" id="PRU00023"/>
    </source>
</evidence>
<comment type="caution">
    <text evidence="6">The sequence shown here is derived from an EMBL/GenBank/DDBJ whole genome shotgun (WGS) entry which is preliminary data.</text>
</comment>
<dbReference type="GeneID" id="83211178"/>
<feature type="compositionally biased region" description="Low complexity" evidence="5">
    <location>
        <begin position="633"/>
        <end position="649"/>
    </location>
</feature>
<evidence type="ECO:0000313" key="7">
    <source>
        <dbReference type="Proteomes" id="UP001234581"/>
    </source>
</evidence>
<feature type="region of interest" description="Disordered" evidence="5">
    <location>
        <begin position="612"/>
        <end position="653"/>
    </location>
</feature>
<proteinExistence type="predicted"/>
<feature type="region of interest" description="Disordered" evidence="5">
    <location>
        <begin position="1262"/>
        <end position="1296"/>
    </location>
</feature>
<feature type="repeat" description="ANK" evidence="3">
    <location>
        <begin position="520"/>
        <end position="554"/>
    </location>
</feature>
<evidence type="ECO:0000313" key="6">
    <source>
        <dbReference type="EMBL" id="KAJ8660308.1"/>
    </source>
</evidence>
<feature type="compositionally biased region" description="Low complexity" evidence="5">
    <location>
        <begin position="612"/>
        <end position="624"/>
    </location>
</feature>
<dbReference type="PROSITE" id="PS50297">
    <property type="entry name" value="ANK_REP_REGION"/>
    <property type="match status" value="4"/>
</dbReference>
<feature type="region of interest" description="Disordered" evidence="5">
    <location>
        <begin position="449"/>
        <end position="478"/>
    </location>
</feature>
<feature type="region of interest" description="Disordered" evidence="5">
    <location>
        <begin position="411"/>
        <end position="435"/>
    </location>
</feature>
<sequence>MDFLVVVANNDIEKARQFIQSGIDVNSHILWNAKNTHSPVLPTDASSRPELREQIQSSKEYLSRPLNIAVIGGHADMVRLLLSAGADINLKDGRGRTALVCAIFGLDVDVADINTTNLPLISQTHPHHADIMKNILLVHPNLYVTTLDSPQYDIKGITPLCLASYLGKDELIQLLLEDGRVNVDGTDSKSATALMYAARDGNLPIVKTLLSYNASPDITDAHGWSAIQYAGRSPSIVQLYEEALRCKRTDMTHLYGSNMQLSKYPINYTKLSTLLTSIPEYPSSLSHVKFDTLKDIDLLDPMGAPIIQIIRSAFLQAVKSHDHHTLQTLLLWSPPVSPDQRPLSGPLLVNYHDPKTGLTAVHYAMRTKPLPSLDTLILLYQAGADINSQTLLGRTALHHLARFGVDKDGKTWGIQKNSKHDSSGGGGGGSSSSAAAVKLHRPVRMNSLSSLSSQPIESNDNRYSSQSAVSSASGSSYGSNDISDPVARHIMAAPTVPQHLAMCASLLIRLGALVNIADPNGNTPLHFAAEFGGVPEVLEALIVEGNADVTLKNKKGMTPLDMCRTEEIRNRILALEHERKTKSTSTYASNNIKPFDTASDYKSTLSRSASRSTLQSAAAAARQQQRWHHSSSGRRGSVPDKSSATSDESLSSEDEIERHFEKILKAFFSYQTAFTESIETALAKITDMFSSNVQMSRDEHVQSSIRVYGNVTRLRFELQQAHDMFDDTDQRVEQVMMHYREELEQVEQIHQADWDLSELQCDKVEKLYDVFERIDGRFMQLELEQEELIGQIELMRKTTLRYSKNPSAECGSDDEFTGAMNNLLQSLVIIDTLAVDPALYAREDIVRLTHDLGDMVTTALAELDKKKKASSATTDISQMYDSIASKWEKVQRALSKPQGQHDDTNTATSSTVVSSSNGSTTLAPGSTTATTTPTTPTTPIRPRHWEQQMTVARLYSHRKAAPGDSTLNELELSFEILHSNQYEIQKDLDKLNQQVAQIVASKRNMYDTIIKLENELAAASAANPQRPEADVRKEMDQVLLKTQALFDQHTKLESDRAQLRTELDKVEKQVSHVRSQLRKTRPPLLLQGLLERLETDMGPMVRIEKDWNEDPSLVVEVFDSDDDDTASSSNSSSQSDHAGGGGGASTSSYAPQWLERFTSQLAVQCLVARLDASLFCLKVLAKNHIGRSRQILMEVQASLTQANAQLEETRNMMSALYDDAAEVVHQVFNLKNMLETIVQHRKEEIVKVWEVVEEVSGGIDMSVIGPEHEHLPPPSTADDENNNTSNSSSGGGHDDQDRHQWLVHELEQLQTVHENLQDAIEDLQRDQETIGQNLNRLANDLIEPQVDKLVGQDNASLLSVSDRLAELLEKICQGEYGLLSTASVQPPPRSSKRFSVATQNSLRSSTSRPPARERTSNTRSSAAMSVRSKRMSVISTASFTSLSSYHQERMLARVSSLSSAFSRSQRSVTKT</sequence>
<evidence type="ECO:0000256" key="2">
    <source>
        <dbReference type="ARBA" id="ARBA00023043"/>
    </source>
</evidence>